<dbReference type="CDD" id="cd07061">
    <property type="entry name" value="HP_HAP_like"/>
    <property type="match status" value="1"/>
</dbReference>
<keyword evidence="3" id="KW-0732">Signal</keyword>
<name>A0A7R8UQ08_HERIL</name>
<organism evidence="4 5">
    <name type="scientific">Hermetia illucens</name>
    <name type="common">Black soldier fly</name>
    <dbReference type="NCBI Taxonomy" id="343691"/>
    <lineage>
        <taxon>Eukaryota</taxon>
        <taxon>Metazoa</taxon>
        <taxon>Ecdysozoa</taxon>
        <taxon>Arthropoda</taxon>
        <taxon>Hexapoda</taxon>
        <taxon>Insecta</taxon>
        <taxon>Pterygota</taxon>
        <taxon>Neoptera</taxon>
        <taxon>Endopterygota</taxon>
        <taxon>Diptera</taxon>
        <taxon>Brachycera</taxon>
        <taxon>Stratiomyomorpha</taxon>
        <taxon>Stratiomyidae</taxon>
        <taxon>Hermetiinae</taxon>
        <taxon>Hermetia</taxon>
    </lineage>
</organism>
<dbReference type="SUPFAM" id="SSF53254">
    <property type="entry name" value="Phosphoglycerate mutase-like"/>
    <property type="match status" value="1"/>
</dbReference>
<proteinExistence type="inferred from homology"/>
<dbReference type="PANTHER" id="PTHR11567:SF19">
    <property type="entry name" value="GH19849P"/>
    <property type="match status" value="1"/>
</dbReference>
<dbReference type="InterPro" id="IPR029033">
    <property type="entry name" value="His_PPase_superfam"/>
</dbReference>
<dbReference type="OrthoDB" id="258392at2759"/>
<dbReference type="Gene3D" id="3.40.50.1240">
    <property type="entry name" value="Phosphoglycerate mutase-like"/>
    <property type="match status" value="1"/>
</dbReference>
<dbReference type="InterPro" id="IPR000560">
    <property type="entry name" value="His_Pase_clade-2"/>
</dbReference>
<evidence type="ECO:0000256" key="1">
    <source>
        <dbReference type="ARBA" id="ARBA00000032"/>
    </source>
</evidence>
<dbReference type="PANTHER" id="PTHR11567">
    <property type="entry name" value="ACID PHOSPHATASE-RELATED"/>
    <property type="match status" value="1"/>
</dbReference>
<dbReference type="Proteomes" id="UP000594454">
    <property type="component" value="Chromosome 3"/>
</dbReference>
<sequence>METFRFYLLLIVACISYKPIRSSSLRGVLLLSRHGHRNPTAGYPNDPYRTHEWPGGYGALSARGIQQSCKSGETKALRYSHLLRPNNIYIKSSVSERCVQSAEAFLRGFLPNSLQNISINIVPAAEDESLVMPGKPCPKYDHTLSESLLLNQSKVWEILKGNKKVLDYVGKHSGLNITSLVDFLNIQDTLAIQASYDFEMPAWAQPIYNNYIMPLSQLAYHSLTNSALNQVRSGVLLNEIIERLQKGANGSGENVILLTGHDINLSGLLAYLSMANQIEGKPGFASTVALELHKSWYFQNDLEIRILFFEDETVQTPIQLRIPGCYTPCGFARFKKTVAETLIKDYEKRCNEER</sequence>
<comment type="similarity">
    <text evidence="2">Belongs to the histidine acid phosphatase family.</text>
</comment>
<dbReference type="InParanoid" id="A0A7R8UQ08"/>
<gene>
    <name evidence="4" type="ORF">HERILL_LOCUS7762</name>
</gene>
<accession>A0A7R8UQ08</accession>
<dbReference type="InterPro" id="IPR050645">
    <property type="entry name" value="Histidine_acid_phosphatase"/>
</dbReference>
<feature type="chain" id="PRO_5031342541" description="Acid phosphatase" evidence="3">
    <location>
        <begin position="23"/>
        <end position="354"/>
    </location>
</feature>
<feature type="signal peptide" evidence="3">
    <location>
        <begin position="1"/>
        <end position="22"/>
    </location>
</feature>
<evidence type="ECO:0000256" key="2">
    <source>
        <dbReference type="ARBA" id="ARBA00005375"/>
    </source>
</evidence>
<dbReference type="EMBL" id="LR899011">
    <property type="protein sequence ID" value="CAD7084888.1"/>
    <property type="molecule type" value="Genomic_DNA"/>
</dbReference>
<comment type="catalytic activity">
    <reaction evidence="1">
        <text>a phosphate monoester + H2O = an alcohol + phosphate</text>
        <dbReference type="Rhea" id="RHEA:15017"/>
        <dbReference type="ChEBI" id="CHEBI:15377"/>
        <dbReference type="ChEBI" id="CHEBI:30879"/>
        <dbReference type="ChEBI" id="CHEBI:43474"/>
        <dbReference type="ChEBI" id="CHEBI:67140"/>
        <dbReference type="EC" id="3.1.3.2"/>
    </reaction>
</comment>
<dbReference type="OMA" id="RTHEWPG"/>
<dbReference type="GO" id="GO:0003993">
    <property type="term" value="F:acid phosphatase activity"/>
    <property type="evidence" value="ECO:0007669"/>
    <property type="project" value="UniProtKB-EC"/>
</dbReference>
<evidence type="ECO:0000256" key="3">
    <source>
        <dbReference type="SAM" id="SignalP"/>
    </source>
</evidence>
<dbReference type="PROSITE" id="PS00616">
    <property type="entry name" value="HIS_ACID_PHOSPHAT_1"/>
    <property type="match status" value="1"/>
</dbReference>
<dbReference type="InterPro" id="IPR033379">
    <property type="entry name" value="Acid_Pase_AS"/>
</dbReference>
<reference evidence="4 5" key="1">
    <citation type="submission" date="2020-11" db="EMBL/GenBank/DDBJ databases">
        <authorList>
            <person name="Wallbank WR R."/>
            <person name="Pardo Diaz C."/>
            <person name="Kozak K."/>
            <person name="Martin S."/>
            <person name="Jiggins C."/>
            <person name="Moest M."/>
            <person name="Warren A I."/>
            <person name="Generalovic N T."/>
            <person name="Byers J.R.P. K."/>
            <person name="Montejo-Kovacevich G."/>
            <person name="Yen C E."/>
        </authorList>
    </citation>
    <scope>NUCLEOTIDE SEQUENCE [LARGE SCALE GENOMIC DNA]</scope>
</reference>
<evidence type="ECO:0000313" key="4">
    <source>
        <dbReference type="EMBL" id="CAD7084888.1"/>
    </source>
</evidence>
<protein>
    <recommendedName>
        <fullName evidence="6">Acid phosphatase</fullName>
    </recommendedName>
</protein>
<dbReference type="Pfam" id="PF00328">
    <property type="entry name" value="His_Phos_2"/>
    <property type="match status" value="1"/>
</dbReference>
<evidence type="ECO:0000313" key="5">
    <source>
        <dbReference type="Proteomes" id="UP000594454"/>
    </source>
</evidence>
<dbReference type="AlphaFoldDB" id="A0A7R8UQ08"/>
<keyword evidence="5" id="KW-1185">Reference proteome</keyword>
<evidence type="ECO:0008006" key="6">
    <source>
        <dbReference type="Google" id="ProtNLM"/>
    </source>
</evidence>